<dbReference type="STRING" id="1298598.JCM21714_3106"/>
<accession>W4VLG1</accession>
<dbReference type="GO" id="GO:0006777">
    <property type="term" value="P:Mo-molybdopterin cofactor biosynthetic process"/>
    <property type="evidence" value="ECO:0007669"/>
    <property type="project" value="InterPro"/>
</dbReference>
<protein>
    <submittedName>
        <fullName evidence="1">Molybdenum cofactor biosynthesis protein MoaE</fullName>
    </submittedName>
</protein>
<dbReference type="Pfam" id="PF02391">
    <property type="entry name" value="MoaE"/>
    <property type="match status" value="1"/>
</dbReference>
<dbReference type="InterPro" id="IPR003448">
    <property type="entry name" value="Mopterin_biosynth_MoaE"/>
</dbReference>
<dbReference type="SUPFAM" id="SSF54690">
    <property type="entry name" value="Molybdopterin synthase subunit MoaE"/>
    <property type="match status" value="1"/>
</dbReference>
<dbReference type="Gene3D" id="3.90.1170.40">
    <property type="entry name" value="Molybdopterin biosynthesis MoaE subunit"/>
    <property type="match status" value="1"/>
</dbReference>
<evidence type="ECO:0000313" key="1">
    <source>
        <dbReference type="EMBL" id="GAE93981.1"/>
    </source>
</evidence>
<dbReference type="AlphaFoldDB" id="W4VLG1"/>
<keyword evidence="2" id="KW-1185">Reference proteome</keyword>
<dbReference type="Proteomes" id="UP000019102">
    <property type="component" value="Unassembled WGS sequence"/>
</dbReference>
<sequence length="61" mass="7094">MNNCLFEVVDQPIVIESIIKKVENRNAGAITTFIGTVREITGEKRTIYLEYQAYNQWLKKC</sequence>
<dbReference type="EMBL" id="BAVS01000018">
    <property type="protein sequence ID" value="GAE93981.1"/>
    <property type="molecule type" value="Genomic_DNA"/>
</dbReference>
<dbReference type="InterPro" id="IPR036563">
    <property type="entry name" value="MoaE_sf"/>
</dbReference>
<proteinExistence type="predicted"/>
<reference evidence="1 2" key="1">
    <citation type="journal article" date="2014" name="Genome Announc.">
        <title>Draft Genome Sequence of the Boron-Tolerant and Moderately Halotolerant Bacterium Gracilibacillus boraciitolerans JCM 21714T.</title>
        <authorList>
            <person name="Ahmed I."/>
            <person name="Oshima K."/>
            <person name="Suda W."/>
            <person name="Kitamura K."/>
            <person name="Iida T."/>
            <person name="Ohmori Y."/>
            <person name="Fujiwara T."/>
            <person name="Hattori M."/>
            <person name="Ohkuma M."/>
        </authorList>
    </citation>
    <scope>NUCLEOTIDE SEQUENCE [LARGE SCALE GENOMIC DNA]</scope>
    <source>
        <strain evidence="1 2">JCM 21714</strain>
    </source>
</reference>
<gene>
    <name evidence="1" type="ORF">JCM21714_3106</name>
</gene>
<evidence type="ECO:0000313" key="2">
    <source>
        <dbReference type="Proteomes" id="UP000019102"/>
    </source>
</evidence>
<organism evidence="1 2">
    <name type="scientific">Gracilibacillus boraciitolerans JCM 21714</name>
    <dbReference type="NCBI Taxonomy" id="1298598"/>
    <lineage>
        <taxon>Bacteria</taxon>
        <taxon>Bacillati</taxon>
        <taxon>Bacillota</taxon>
        <taxon>Bacilli</taxon>
        <taxon>Bacillales</taxon>
        <taxon>Bacillaceae</taxon>
        <taxon>Gracilibacillus</taxon>
    </lineage>
</organism>
<comment type="caution">
    <text evidence="1">The sequence shown here is derived from an EMBL/GenBank/DDBJ whole genome shotgun (WGS) entry which is preliminary data.</text>
</comment>
<dbReference type="eggNOG" id="COG0314">
    <property type="taxonomic scope" value="Bacteria"/>
</dbReference>
<name>W4VLG1_9BACI</name>